<sequence>MLRDTLGWGGRWSAFPGLSARDVAVFAAFDRQSLSPLQPPTPSDPLKNYTSHNEMEPRIQSLLLDDNFTIDNQLPFPLGAFTQHHQPQQHHQHGSRPAPVEPSAPRPPNFSLHDIYSPATKDSHHHAAFTTRRLSARPRPPSSPSSTSLSHDQHAQHNQVTASSSRPPKSVPLAEVLNNEQTSSGFSGSVNELLLDNGAGGSPKKRRKVEGNDQIFTLPKPTLPVKKGNRRPRIPPLLQGLHQPPPNAGLFPPITGERVSRDREGAQPPPPPAASTTQPQPKPKCASIATPRVEKAAEKAVLSEPKASSPRHGAQEPEKAVSGGATATANITTSAKPQKSETGKRRKKWTEEETTSLLKGVAKFGIGSWKKILECPDFEFDGRTAVDLKDRFRTCCPDEYRKLKTPKAAAAEKDVGSAAADGAAVEPASGKSVSSLVTSNILLPGSSNGTTKKKRGPKVHRKDTRDLASIGIDTPFTKSTRRERREFTEQEDNALLRGFEKHGPHWHIIRNDPDLELTHRHPTDLRDRLRNRWPEKYAEAGYKIKLKDKNNKQDRQDGESADPSAHESPMESGLAEKVPAQEEHAMPAINGASHPSSNSAARPRAPDLKALLSNYPFPDPFTEDEFTSDIPFEGECSPVILSRDIFSYAHGQPSAFDLANASQADHSHINPLDTLKIPRLSSTAQPPHSTTSLPPVWLSAPLTAGLSSSNAGSSSLPASTSAATAAPSSSRTMATAPSTSTASGTGTGTVSLPGPADLLMGLDLDGKNDGHNTNFLWDDGSSKPLFE</sequence>
<feature type="compositionally biased region" description="Polar residues" evidence="2">
    <location>
        <begin position="156"/>
        <end position="167"/>
    </location>
</feature>
<evidence type="ECO:0008006" key="7">
    <source>
        <dbReference type="Google" id="ProtNLM"/>
    </source>
</evidence>
<dbReference type="PROSITE" id="PS51294">
    <property type="entry name" value="HTH_MYB"/>
    <property type="match status" value="1"/>
</dbReference>
<feature type="compositionally biased region" description="Polar residues" evidence="2">
    <location>
        <begin position="325"/>
        <end position="337"/>
    </location>
</feature>
<organism evidence="5 6">
    <name type="scientific">Macrophomina phaseolina</name>
    <dbReference type="NCBI Taxonomy" id="35725"/>
    <lineage>
        <taxon>Eukaryota</taxon>
        <taxon>Fungi</taxon>
        <taxon>Dikarya</taxon>
        <taxon>Ascomycota</taxon>
        <taxon>Pezizomycotina</taxon>
        <taxon>Dothideomycetes</taxon>
        <taxon>Dothideomycetes incertae sedis</taxon>
        <taxon>Botryosphaeriales</taxon>
        <taxon>Botryosphaeriaceae</taxon>
        <taxon>Macrophomina</taxon>
    </lineage>
</organism>
<keyword evidence="6" id="KW-1185">Reference proteome</keyword>
<reference evidence="5 6" key="1">
    <citation type="journal article" date="2021" name="Nat. Commun.">
        <title>Genetic determinants of endophytism in the Arabidopsis root mycobiome.</title>
        <authorList>
            <person name="Mesny F."/>
            <person name="Miyauchi S."/>
            <person name="Thiergart T."/>
            <person name="Pickel B."/>
            <person name="Atanasova L."/>
            <person name="Karlsson M."/>
            <person name="Huettel B."/>
            <person name="Barry K.W."/>
            <person name="Haridas S."/>
            <person name="Chen C."/>
            <person name="Bauer D."/>
            <person name="Andreopoulos W."/>
            <person name="Pangilinan J."/>
            <person name="LaButti K."/>
            <person name="Riley R."/>
            <person name="Lipzen A."/>
            <person name="Clum A."/>
            <person name="Drula E."/>
            <person name="Henrissat B."/>
            <person name="Kohler A."/>
            <person name="Grigoriev I.V."/>
            <person name="Martin F.M."/>
            <person name="Hacquard S."/>
        </authorList>
    </citation>
    <scope>NUCLEOTIDE SEQUENCE [LARGE SCALE GENOMIC DNA]</scope>
    <source>
        <strain evidence="5 6">MPI-SDFR-AT-0080</strain>
    </source>
</reference>
<feature type="region of interest" description="Disordered" evidence="2">
    <location>
        <begin position="443"/>
        <end position="489"/>
    </location>
</feature>
<comment type="caution">
    <text evidence="5">The sequence shown here is derived from an EMBL/GenBank/DDBJ whole genome shotgun (WGS) entry which is preliminary data.</text>
</comment>
<dbReference type="InterPro" id="IPR009057">
    <property type="entry name" value="Homeodomain-like_sf"/>
</dbReference>
<evidence type="ECO:0000313" key="5">
    <source>
        <dbReference type="EMBL" id="KAH7057223.1"/>
    </source>
</evidence>
<evidence type="ECO:0000256" key="1">
    <source>
        <dbReference type="ARBA" id="ARBA00023242"/>
    </source>
</evidence>
<feature type="compositionally biased region" description="Basic residues" evidence="2">
    <location>
        <begin position="451"/>
        <end position="462"/>
    </location>
</feature>
<dbReference type="PANTHER" id="PTHR46734">
    <property type="entry name" value="TELOMERIC REPEAT-BINDING FACTOR 1 TERF1"/>
    <property type="match status" value="1"/>
</dbReference>
<dbReference type="Gene3D" id="1.10.10.60">
    <property type="entry name" value="Homeodomain-like"/>
    <property type="match status" value="2"/>
</dbReference>
<proteinExistence type="predicted"/>
<dbReference type="InterPro" id="IPR052450">
    <property type="entry name" value="TRBD-Containing_Protein"/>
</dbReference>
<dbReference type="SMART" id="SM00717">
    <property type="entry name" value="SANT"/>
    <property type="match status" value="2"/>
</dbReference>
<feature type="compositionally biased region" description="Low complexity" evidence="2">
    <location>
        <begin position="708"/>
        <end position="744"/>
    </location>
</feature>
<protein>
    <recommendedName>
        <fullName evidence="7">SANT domain DNA binding protein</fullName>
    </recommendedName>
</protein>
<accession>A0ABQ8GIV9</accession>
<dbReference type="PROSITE" id="PS50090">
    <property type="entry name" value="MYB_LIKE"/>
    <property type="match status" value="1"/>
</dbReference>
<dbReference type="Pfam" id="PF00249">
    <property type="entry name" value="Myb_DNA-binding"/>
    <property type="match status" value="1"/>
</dbReference>
<gene>
    <name evidence="5" type="ORF">B0J12DRAFT_406553</name>
</gene>
<feature type="compositionally biased region" description="Basic and acidic residues" evidence="2">
    <location>
        <begin position="545"/>
        <end position="569"/>
    </location>
</feature>
<keyword evidence="1" id="KW-0539">Nucleus</keyword>
<dbReference type="InterPro" id="IPR017930">
    <property type="entry name" value="Myb_dom"/>
</dbReference>
<feature type="region of interest" description="Disordered" evidence="2">
    <location>
        <begin position="75"/>
        <end position="353"/>
    </location>
</feature>
<evidence type="ECO:0000313" key="6">
    <source>
        <dbReference type="Proteomes" id="UP000774617"/>
    </source>
</evidence>
<feature type="region of interest" description="Disordered" evidence="2">
    <location>
        <begin position="708"/>
        <end position="754"/>
    </location>
</feature>
<dbReference type="Proteomes" id="UP000774617">
    <property type="component" value="Unassembled WGS sequence"/>
</dbReference>
<dbReference type="InterPro" id="IPR001005">
    <property type="entry name" value="SANT/Myb"/>
</dbReference>
<name>A0ABQ8GIV9_9PEZI</name>
<evidence type="ECO:0000259" key="4">
    <source>
        <dbReference type="PROSITE" id="PS51294"/>
    </source>
</evidence>
<dbReference type="SUPFAM" id="SSF46689">
    <property type="entry name" value="Homeodomain-like"/>
    <property type="match status" value="2"/>
</dbReference>
<dbReference type="PANTHER" id="PTHR46734:SF1">
    <property type="entry name" value="TELOMERIC REPEAT-BINDING FACTOR 1"/>
    <property type="match status" value="1"/>
</dbReference>
<evidence type="ECO:0000256" key="2">
    <source>
        <dbReference type="SAM" id="MobiDB-lite"/>
    </source>
</evidence>
<dbReference type="EMBL" id="JAGTJR010000007">
    <property type="protein sequence ID" value="KAH7057223.1"/>
    <property type="molecule type" value="Genomic_DNA"/>
</dbReference>
<dbReference type="CDD" id="cd11660">
    <property type="entry name" value="SANT_TRF"/>
    <property type="match status" value="2"/>
</dbReference>
<feature type="compositionally biased region" description="Polar residues" evidence="2">
    <location>
        <begin position="178"/>
        <end position="190"/>
    </location>
</feature>
<feature type="compositionally biased region" description="Pro residues" evidence="2">
    <location>
        <begin position="99"/>
        <end position="108"/>
    </location>
</feature>
<evidence type="ECO:0000259" key="3">
    <source>
        <dbReference type="PROSITE" id="PS50090"/>
    </source>
</evidence>
<feature type="domain" description="Myb-like" evidence="3">
    <location>
        <begin position="341"/>
        <end position="394"/>
    </location>
</feature>
<feature type="domain" description="HTH myb-type" evidence="4">
    <location>
        <begin position="344"/>
        <end position="400"/>
    </location>
</feature>
<feature type="region of interest" description="Disordered" evidence="2">
    <location>
        <begin position="544"/>
        <end position="576"/>
    </location>
</feature>